<feature type="domain" description="DUF302" evidence="2">
    <location>
        <begin position="64"/>
        <end position="126"/>
    </location>
</feature>
<keyword evidence="1" id="KW-0732">Signal</keyword>
<gene>
    <name evidence="3" type="ORF">NKI27_03905</name>
</gene>
<evidence type="ECO:0000313" key="4">
    <source>
        <dbReference type="Proteomes" id="UP001163739"/>
    </source>
</evidence>
<dbReference type="EMBL" id="CP100390">
    <property type="protein sequence ID" value="UZE96905.1"/>
    <property type="molecule type" value="Genomic_DNA"/>
</dbReference>
<protein>
    <submittedName>
        <fullName evidence="3">DUF302 domain-containing protein</fullName>
    </submittedName>
</protein>
<keyword evidence="4" id="KW-1185">Reference proteome</keyword>
<proteinExistence type="predicted"/>
<dbReference type="RefSeq" id="WP_265048389.1">
    <property type="nucleotide sequence ID" value="NZ_CP100390.1"/>
</dbReference>
<dbReference type="PANTHER" id="PTHR38342:SF2">
    <property type="entry name" value="INNER MEMBRANE OR EXPORTED"/>
    <property type="match status" value="1"/>
</dbReference>
<sequence>MRSIVLCLATTVVISSSVLADVSPSTTVSQNGLISIKSNHDAKTTTDRLISTLDKKGMNIFARINHAEGAAKVGEALRPTELVIFGNPKVGTPLMQCGQSIAIDMPQKALIWEDEQGVVWFSYNDPIYIAQRHSIKNCEKVIDKISQALSNFSLAATKP</sequence>
<name>A0ABY6N454_9ALTE</name>
<dbReference type="InterPro" id="IPR035923">
    <property type="entry name" value="TT1751-like_sf"/>
</dbReference>
<reference evidence="3" key="1">
    <citation type="submission" date="2022-06" db="EMBL/GenBank/DDBJ databases">
        <title>Alkalimarinus sp. nov., isolated from gut of a Alitta virens.</title>
        <authorList>
            <person name="Yang A.I."/>
            <person name="Shin N.-R."/>
        </authorList>
    </citation>
    <scope>NUCLEOTIDE SEQUENCE</scope>
    <source>
        <strain evidence="3">A2M4</strain>
    </source>
</reference>
<dbReference type="CDD" id="cd14797">
    <property type="entry name" value="DUF302"/>
    <property type="match status" value="1"/>
</dbReference>
<accession>A0ABY6N454</accession>
<dbReference type="Gene3D" id="3.30.310.70">
    <property type="entry name" value="TT1751-like domain"/>
    <property type="match status" value="1"/>
</dbReference>
<dbReference type="Pfam" id="PF03625">
    <property type="entry name" value="DUF302"/>
    <property type="match status" value="1"/>
</dbReference>
<dbReference type="Proteomes" id="UP001163739">
    <property type="component" value="Chromosome"/>
</dbReference>
<evidence type="ECO:0000259" key="2">
    <source>
        <dbReference type="Pfam" id="PF03625"/>
    </source>
</evidence>
<dbReference type="PANTHER" id="PTHR38342">
    <property type="entry name" value="SLR5037 PROTEIN"/>
    <property type="match status" value="1"/>
</dbReference>
<evidence type="ECO:0000313" key="3">
    <source>
        <dbReference type="EMBL" id="UZE96905.1"/>
    </source>
</evidence>
<organism evidence="3 4">
    <name type="scientific">Alkalimarinus alittae</name>
    <dbReference type="NCBI Taxonomy" id="2961619"/>
    <lineage>
        <taxon>Bacteria</taxon>
        <taxon>Pseudomonadati</taxon>
        <taxon>Pseudomonadota</taxon>
        <taxon>Gammaproteobacteria</taxon>
        <taxon>Alteromonadales</taxon>
        <taxon>Alteromonadaceae</taxon>
        <taxon>Alkalimarinus</taxon>
    </lineage>
</organism>
<feature type="signal peptide" evidence="1">
    <location>
        <begin position="1"/>
        <end position="20"/>
    </location>
</feature>
<feature type="chain" id="PRO_5045307348" evidence="1">
    <location>
        <begin position="21"/>
        <end position="159"/>
    </location>
</feature>
<evidence type="ECO:0000256" key="1">
    <source>
        <dbReference type="SAM" id="SignalP"/>
    </source>
</evidence>
<dbReference type="InterPro" id="IPR005180">
    <property type="entry name" value="DUF302"/>
</dbReference>
<dbReference type="SUPFAM" id="SSF103247">
    <property type="entry name" value="TT1751-like"/>
    <property type="match status" value="1"/>
</dbReference>